<name>A0ACC2FSW7_DALPE</name>
<evidence type="ECO:0000313" key="2">
    <source>
        <dbReference type="Proteomes" id="UP001157502"/>
    </source>
</evidence>
<reference evidence="1" key="1">
    <citation type="submission" date="2021-05" db="EMBL/GenBank/DDBJ databases">
        <authorList>
            <person name="Pan Q."/>
            <person name="Jouanno E."/>
            <person name="Zahm M."/>
            <person name="Klopp C."/>
            <person name="Cabau C."/>
            <person name="Louis A."/>
            <person name="Berthelot C."/>
            <person name="Parey E."/>
            <person name="Roest Crollius H."/>
            <person name="Montfort J."/>
            <person name="Robinson-Rechavi M."/>
            <person name="Bouchez O."/>
            <person name="Lampietro C."/>
            <person name="Lopez Roques C."/>
            <person name="Donnadieu C."/>
            <person name="Postlethwait J."/>
            <person name="Bobe J."/>
            <person name="Dillon D."/>
            <person name="Chandos A."/>
            <person name="von Hippel F."/>
            <person name="Guiguen Y."/>
        </authorList>
    </citation>
    <scope>NUCLEOTIDE SEQUENCE</scope>
    <source>
        <strain evidence="1">YG-Jan2019</strain>
    </source>
</reference>
<comment type="caution">
    <text evidence="1">The sequence shown here is derived from an EMBL/GenBank/DDBJ whole genome shotgun (WGS) entry which is preliminary data.</text>
</comment>
<dbReference type="EMBL" id="CM055749">
    <property type="protein sequence ID" value="KAJ7994469.1"/>
    <property type="molecule type" value="Genomic_DNA"/>
</dbReference>
<dbReference type="Proteomes" id="UP001157502">
    <property type="component" value="Chromosome 22"/>
</dbReference>
<protein>
    <submittedName>
        <fullName evidence="1">Uncharacterized protein</fullName>
    </submittedName>
</protein>
<proteinExistence type="predicted"/>
<gene>
    <name evidence="1" type="ORF">DPEC_G00249580</name>
</gene>
<accession>A0ACC2FSW7</accession>
<evidence type="ECO:0000313" key="1">
    <source>
        <dbReference type="EMBL" id="KAJ7994469.1"/>
    </source>
</evidence>
<organism evidence="1 2">
    <name type="scientific">Dallia pectoralis</name>
    <name type="common">Alaska blackfish</name>
    <dbReference type="NCBI Taxonomy" id="75939"/>
    <lineage>
        <taxon>Eukaryota</taxon>
        <taxon>Metazoa</taxon>
        <taxon>Chordata</taxon>
        <taxon>Craniata</taxon>
        <taxon>Vertebrata</taxon>
        <taxon>Euteleostomi</taxon>
        <taxon>Actinopterygii</taxon>
        <taxon>Neopterygii</taxon>
        <taxon>Teleostei</taxon>
        <taxon>Protacanthopterygii</taxon>
        <taxon>Esociformes</taxon>
        <taxon>Umbridae</taxon>
        <taxon>Dallia</taxon>
    </lineage>
</organism>
<sequence length="131" mass="15137">MECCVCLQPYSRSEKIPRVLHCKHTFCGQCLQAISRPQGGLLTVCCPLCRWITCTRASLPIPGSLWVNTDIWDRITERQDEDEEEMENKMKDKQTQNNTQNKCSSSGHCLWLKLTRFLRGTTSNNEDKEKI</sequence>
<keyword evidence="2" id="KW-1185">Reference proteome</keyword>